<proteinExistence type="predicted"/>
<dbReference type="EMBL" id="PXYK01000017">
    <property type="protein sequence ID" value="PSJ57463.1"/>
    <property type="molecule type" value="Genomic_DNA"/>
</dbReference>
<comment type="caution">
    <text evidence="3">The sequence shown here is derived from an EMBL/GenBank/DDBJ whole genome shotgun (WGS) entry which is preliminary data.</text>
</comment>
<evidence type="ECO:0000256" key="1">
    <source>
        <dbReference type="SAM" id="MobiDB-lite"/>
    </source>
</evidence>
<dbReference type="Proteomes" id="UP000241229">
    <property type="component" value="Unassembled WGS sequence"/>
</dbReference>
<keyword evidence="4" id="KW-1185">Reference proteome</keyword>
<dbReference type="OrthoDB" id="9809969at2"/>
<protein>
    <submittedName>
        <fullName evidence="3">Type VI secretion protein</fullName>
    </submittedName>
</protein>
<sequence>MSAEDDFRIRPGRIRSTRAQQVRPFIAQALAAAQKAGGAVSRQGRIGPGNRSRFGRGQRAAVQANRLLTARSRGAVVKARVVRQGGRNAPLGTHLNYLRREGVTRDGEKARLFGPGGDDADPKAFAERCEDDRHHFRFIVSPDDAVEMADLKGFTRELVGQMEKDLGTRLDWVAVDHWNTEHPHVHLIMRGVRDDGENLVISRDYIKEGMRDRARDLITQELGPRTDQEIRRTIERQVEAERWTNLDRQLARDAYRTGIVDLAPHPDRQPDEFHALKVGRLRKLEGLGLADEIGPGQWTISEKAEATLRELGERGDIIKRMHRALTDRGIERGAASYVLAGESLNDPVVGRLVTRGLDDELKGTAYAVVDGVDGRTHHIKLPDLEAAGDSAPGSIVELRKFDDARGQRRVALAVRSDLDISAQVTATGATWLDRQAIAREPAALGGGGFGAEVRGAMDRRAEHLIEQRLAERHGRSVIFSRNLVDTLRQREVEALGAKLAAETGRAFAKAGTGEYVAGAYRQRIALASGRFAMIDDGLGFQLVPWSPSLEKHLGQHVSGVARGDGGVDWSFGRKRGLGL</sequence>
<name>A0A2P7S4Q3_9HYPH</name>
<feature type="region of interest" description="Disordered" evidence="1">
    <location>
        <begin position="37"/>
        <end position="58"/>
    </location>
</feature>
<dbReference type="InterPro" id="IPR021795">
    <property type="entry name" value="DUF3363"/>
</dbReference>
<feature type="domain" description="MobA/VirD2-like nuclease" evidence="2">
    <location>
        <begin position="127"/>
        <end position="211"/>
    </location>
</feature>
<dbReference type="Pfam" id="PF11843">
    <property type="entry name" value="DUF3363"/>
    <property type="match status" value="1"/>
</dbReference>
<reference evidence="3 4" key="1">
    <citation type="submission" date="2018-03" db="EMBL/GenBank/DDBJ databases">
        <title>The draft genome of Mesorhizobium sp. 6GN-30.</title>
        <authorList>
            <person name="Liu L."/>
            <person name="Li L."/>
            <person name="Wang T."/>
            <person name="Zhang X."/>
            <person name="Liang L."/>
        </authorList>
    </citation>
    <scope>NUCLEOTIDE SEQUENCE [LARGE SCALE GENOMIC DNA]</scope>
    <source>
        <strain evidence="3 4">6GN30</strain>
    </source>
</reference>
<evidence type="ECO:0000259" key="2">
    <source>
        <dbReference type="Pfam" id="PF03432"/>
    </source>
</evidence>
<organism evidence="3 4">
    <name type="scientific">Kumtagia ephedrae</name>
    <dbReference type="NCBI Taxonomy" id="2116701"/>
    <lineage>
        <taxon>Bacteria</taxon>
        <taxon>Pseudomonadati</taxon>
        <taxon>Pseudomonadota</taxon>
        <taxon>Alphaproteobacteria</taxon>
        <taxon>Hyphomicrobiales</taxon>
        <taxon>Phyllobacteriaceae</taxon>
        <taxon>Kumtagia</taxon>
    </lineage>
</organism>
<gene>
    <name evidence="3" type="ORF">C7I84_17615</name>
</gene>
<dbReference type="AlphaFoldDB" id="A0A2P7S4Q3"/>
<dbReference type="RefSeq" id="WP_106773527.1">
    <property type="nucleotide sequence ID" value="NZ_PXYK01000017.1"/>
</dbReference>
<accession>A0A2P7S4Q3</accession>
<dbReference type="InterPro" id="IPR005094">
    <property type="entry name" value="Endonuclease_MobA/VirD2"/>
</dbReference>
<dbReference type="Pfam" id="PF03432">
    <property type="entry name" value="Relaxase"/>
    <property type="match status" value="1"/>
</dbReference>
<evidence type="ECO:0000313" key="3">
    <source>
        <dbReference type="EMBL" id="PSJ57463.1"/>
    </source>
</evidence>
<evidence type="ECO:0000313" key="4">
    <source>
        <dbReference type="Proteomes" id="UP000241229"/>
    </source>
</evidence>